<dbReference type="RefSeq" id="WP_176372776.1">
    <property type="nucleotide sequence ID" value="NZ_CP147246.1"/>
</dbReference>
<dbReference type="Proteomes" id="UP000196151">
    <property type="component" value="Chromosome"/>
</dbReference>
<evidence type="ECO:0000313" key="3">
    <source>
        <dbReference type="Proteomes" id="UP000196151"/>
    </source>
</evidence>
<sequence>MKENTERLLGLIEKFQTEELSLDDAIELRRLSAEFANVCGENVERKMDQFYKK</sequence>
<reference evidence="1" key="1">
    <citation type="submission" date="2017-05" db="EMBL/GenBank/DDBJ databases">
        <title>The Genome Sequence of Enterococcus sp. 9D6_DIV0238.</title>
        <authorList>
            <consortium name="The Broad Institute Genomics Platform"/>
            <consortium name="The Broad Institute Genomic Center for Infectious Diseases"/>
            <person name="Earl A."/>
            <person name="Manson A."/>
            <person name="Schwartman J."/>
            <person name="Gilmore M."/>
            <person name="Abouelleil A."/>
            <person name="Cao P."/>
            <person name="Chapman S."/>
            <person name="Cusick C."/>
            <person name="Shea T."/>
            <person name="Young S."/>
            <person name="Neafsey D."/>
            <person name="Nusbaum C."/>
            <person name="Birren B."/>
        </authorList>
    </citation>
    <scope>NUCLEOTIDE SEQUENCE [LARGE SCALE GENOMIC DNA]</scope>
    <source>
        <strain evidence="1">9D6_DIV0238</strain>
    </source>
</reference>
<evidence type="ECO:0000313" key="1">
    <source>
        <dbReference type="EMBL" id="OUZ35536.1"/>
    </source>
</evidence>
<name>A0A200JEB2_9ENTE</name>
<evidence type="ECO:0000313" key="2">
    <source>
        <dbReference type="EMBL" id="WYJ92841.1"/>
    </source>
</evidence>
<organism evidence="1">
    <name type="scientific">Candidatus Enterococcus dunnyi</name>
    <dbReference type="NCBI Taxonomy" id="1834192"/>
    <lineage>
        <taxon>Bacteria</taxon>
        <taxon>Bacillati</taxon>
        <taxon>Bacillota</taxon>
        <taxon>Bacilli</taxon>
        <taxon>Lactobacillales</taxon>
        <taxon>Enterococcaceae</taxon>
        <taxon>Enterococcus</taxon>
    </lineage>
</organism>
<dbReference type="EMBL" id="NIBQ01000001">
    <property type="protein sequence ID" value="OUZ35536.1"/>
    <property type="molecule type" value="Genomic_DNA"/>
</dbReference>
<reference evidence="2" key="2">
    <citation type="submission" date="2017-05" db="EMBL/GenBank/DDBJ databases">
        <authorList>
            <consortium name="The Broad Institute Genomics Platform"/>
            <consortium name="The Broad Institute Genomic Center for Infectious Diseases"/>
            <person name="Earl A."/>
            <person name="Manson A."/>
            <person name="Schwartman J."/>
            <person name="Gilmore M."/>
            <person name="Abouelleil A."/>
            <person name="Cao P."/>
            <person name="Chapman S."/>
            <person name="Cusick C."/>
            <person name="Shea T."/>
            <person name="Young S."/>
            <person name="Neafsey D."/>
            <person name="Nusbaum C."/>
            <person name="Birren B."/>
        </authorList>
    </citation>
    <scope>NUCLEOTIDE SEQUENCE</scope>
    <source>
        <strain evidence="2">9D6_DIV0238</strain>
    </source>
</reference>
<dbReference type="AlphaFoldDB" id="A0A200JEB2"/>
<proteinExistence type="predicted"/>
<gene>
    <name evidence="2" type="ORF">A5889_000320</name>
    <name evidence="1" type="ORF">A5889_001012</name>
</gene>
<keyword evidence="3" id="KW-1185">Reference proteome</keyword>
<dbReference type="EMBL" id="CP147246">
    <property type="protein sequence ID" value="WYJ92841.1"/>
    <property type="molecule type" value="Genomic_DNA"/>
</dbReference>
<protein>
    <submittedName>
        <fullName evidence="1">Uncharacterized protein</fullName>
    </submittedName>
</protein>
<accession>A0A200JEB2</accession>
<reference evidence="2" key="3">
    <citation type="submission" date="2024-03" db="EMBL/GenBank/DDBJ databases">
        <title>The Genome Sequence of Enterococcus sp. DIV0238c.</title>
        <authorList>
            <consortium name="The Broad Institute Genomics Platform"/>
            <consortium name="The Broad Institute Microbial Omics Core"/>
            <consortium name="The Broad Institute Genomic Center for Infectious Diseases"/>
            <person name="Earl A."/>
            <person name="Manson A."/>
            <person name="Gilmore M."/>
            <person name="Schwartman J."/>
            <person name="Shea T."/>
            <person name="Abouelleil A."/>
            <person name="Cao P."/>
            <person name="Chapman S."/>
            <person name="Cusick C."/>
            <person name="Young S."/>
            <person name="Neafsey D."/>
            <person name="Nusbaum C."/>
            <person name="Birren B."/>
        </authorList>
    </citation>
    <scope>NUCLEOTIDE SEQUENCE</scope>
    <source>
        <strain evidence="2">9D6_DIV0238</strain>
    </source>
</reference>